<name>A0AAD7H9Y9_9AGAR</name>
<keyword evidence="3" id="KW-1185">Reference proteome</keyword>
<feature type="compositionally biased region" description="Basic and acidic residues" evidence="1">
    <location>
        <begin position="13"/>
        <end position="31"/>
    </location>
</feature>
<feature type="compositionally biased region" description="Basic and acidic residues" evidence="1">
    <location>
        <begin position="77"/>
        <end position="89"/>
    </location>
</feature>
<organism evidence="2 3">
    <name type="scientific">Mycena metata</name>
    <dbReference type="NCBI Taxonomy" id="1033252"/>
    <lineage>
        <taxon>Eukaryota</taxon>
        <taxon>Fungi</taxon>
        <taxon>Dikarya</taxon>
        <taxon>Basidiomycota</taxon>
        <taxon>Agaricomycotina</taxon>
        <taxon>Agaricomycetes</taxon>
        <taxon>Agaricomycetidae</taxon>
        <taxon>Agaricales</taxon>
        <taxon>Marasmiineae</taxon>
        <taxon>Mycenaceae</taxon>
        <taxon>Mycena</taxon>
    </lineage>
</organism>
<dbReference type="EMBL" id="JARKIB010000299">
    <property type="protein sequence ID" value="KAJ7715992.1"/>
    <property type="molecule type" value="Genomic_DNA"/>
</dbReference>
<feature type="region of interest" description="Disordered" evidence="1">
    <location>
        <begin position="1"/>
        <end position="89"/>
    </location>
</feature>
<feature type="compositionally biased region" description="Basic residues" evidence="1">
    <location>
        <begin position="38"/>
        <end position="54"/>
    </location>
</feature>
<protein>
    <submittedName>
        <fullName evidence="2">Uncharacterized protein</fullName>
    </submittedName>
</protein>
<reference evidence="2" key="1">
    <citation type="submission" date="2023-03" db="EMBL/GenBank/DDBJ databases">
        <title>Massive genome expansion in bonnet fungi (Mycena s.s.) driven by repeated elements and novel gene families across ecological guilds.</title>
        <authorList>
            <consortium name="Lawrence Berkeley National Laboratory"/>
            <person name="Harder C.B."/>
            <person name="Miyauchi S."/>
            <person name="Viragh M."/>
            <person name="Kuo A."/>
            <person name="Thoen E."/>
            <person name="Andreopoulos B."/>
            <person name="Lu D."/>
            <person name="Skrede I."/>
            <person name="Drula E."/>
            <person name="Henrissat B."/>
            <person name="Morin E."/>
            <person name="Kohler A."/>
            <person name="Barry K."/>
            <person name="LaButti K."/>
            <person name="Morin E."/>
            <person name="Salamov A."/>
            <person name="Lipzen A."/>
            <person name="Mereny Z."/>
            <person name="Hegedus B."/>
            <person name="Baldrian P."/>
            <person name="Stursova M."/>
            <person name="Weitz H."/>
            <person name="Taylor A."/>
            <person name="Grigoriev I.V."/>
            <person name="Nagy L.G."/>
            <person name="Martin F."/>
            <person name="Kauserud H."/>
        </authorList>
    </citation>
    <scope>NUCLEOTIDE SEQUENCE</scope>
    <source>
        <strain evidence="2">CBHHK182m</strain>
    </source>
</reference>
<feature type="region of interest" description="Disordered" evidence="1">
    <location>
        <begin position="194"/>
        <end position="224"/>
    </location>
</feature>
<evidence type="ECO:0000256" key="1">
    <source>
        <dbReference type="SAM" id="MobiDB-lite"/>
    </source>
</evidence>
<proteinExistence type="predicted"/>
<comment type="caution">
    <text evidence="2">The sequence shown here is derived from an EMBL/GenBank/DDBJ whole genome shotgun (WGS) entry which is preliminary data.</text>
</comment>
<evidence type="ECO:0000313" key="3">
    <source>
        <dbReference type="Proteomes" id="UP001215598"/>
    </source>
</evidence>
<gene>
    <name evidence="2" type="ORF">B0H16DRAFT_1477068</name>
</gene>
<evidence type="ECO:0000313" key="2">
    <source>
        <dbReference type="EMBL" id="KAJ7715992.1"/>
    </source>
</evidence>
<accession>A0AAD7H9Y9</accession>
<dbReference type="AlphaFoldDB" id="A0AAD7H9Y9"/>
<dbReference type="Proteomes" id="UP001215598">
    <property type="component" value="Unassembled WGS sequence"/>
</dbReference>
<feature type="compositionally biased region" description="Basic and acidic residues" evidence="1">
    <location>
        <begin position="215"/>
        <end position="224"/>
    </location>
</feature>
<sequence>MYEWKIRSSPAEMEDRRRETVRAGRTSRERPISNLPPRCRKYQTRDKRRQKCPHQKSEYKVPSPRFASGGNHKKKKGAEIHGRPKHSRVPEMRAKEKGEVALDIKVARAWGAVLFPALVRFPQRLGVNIRHNNELANLIRAVRGVLASSHSFHMIQAEKDYIPTTLLQSVGCSKERGLGLAEYAADLNFRRMRTPVDAGTRRGSKPKRRGGVGVEGKRQDLEWR</sequence>